<dbReference type="GO" id="GO:0005634">
    <property type="term" value="C:nucleus"/>
    <property type="evidence" value="ECO:0007669"/>
    <property type="project" value="TreeGrafter"/>
</dbReference>
<evidence type="ECO:0000313" key="8">
    <source>
        <dbReference type="WBParaSite" id="jg25436"/>
    </source>
</evidence>
<evidence type="ECO:0000256" key="4">
    <source>
        <dbReference type="ARBA" id="ARBA00022777"/>
    </source>
</evidence>
<evidence type="ECO:0000256" key="3">
    <source>
        <dbReference type="ARBA" id="ARBA00022741"/>
    </source>
</evidence>
<dbReference type="AlphaFoldDB" id="A0A915E299"/>
<name>A0A915E299_9BILA</name>
<dbReference type="PANTHER" id="PTHR14456">
    <property type="entry name" value="INOSITOL POLYPHOSPHATE KINASE 1"/>
    <property type="match status" value="1"/>
</dbReference>
<dbReference type="Proteomes" id="UP000887574">
    <property type="component" value="Unplaced"/>
</dbReference>
<evidence type="ECO:0000256" key="1">
    <source>
        <dbReference type="ARBA" id="ARBA00012023"/>
    </source>
</evidence>
<keyword evidence="7" id="KW-1185">Reference proteome</keyword>
<reference evidence="8" key="1">
    <citation type="submission" date="2022-11" db="UniProtKB">
        <authorList>
            <consortium name="WormBaseParasite"/>
        </authorList>
    </citation>
    <scope>IDENTIFICATION</scope>
</reference>
<sequence length="328" mass="37290">MEVGKQRKSGMMTAKPKCEVVNQYLEKLISPFLGESYLIRAKIVHIPVDRLHHIAKIPALPHNLKIETWEELKDECKYPSAISFFPIHMLSGFTKYILVSKRAFCNNCILQLEKCKSAAFEAMYDFCPLELYSGERHRMHSSIDSLIRDPHRNLRIFVDGNCVHDELSVLPREDLKTILFPGAPADVDTLISVIACTLAVVLSDLLRAQKVDNIGIIRAFQYFQKLPLNIQRELTNKSNLLNRGGVSFLKRSDPRSLVERYLLAATMKDCSLMVSVRLVDHTQLSQMTNVIPTTNPKSAKNLENAYRRFVNGVEAIRANPKIHKPCCV</sequence>
<keyword evidence="4 6" id="KW-0418">Kinase</keyword>
<keyword evidence="2 6" id="KW-0808">Transferase</keyword>
<dbReference type="WBParaSite" id="jg25436">
    <property type="protein sequence ID" value="jg25436"/>
    <property type="gene ID" value="jg25436"/>
</dbReference>
<evidence type="ECO:0000313" key="7">
    <source>
        <dbReference type="Proteomes" id="UP000887574"/>
    </source>
</evidence>
<protein>
    <recommendedName>
        <fullName evidence="1 6">Inositol-pentakisphosphate 2-kinase</fullName>
        <ecNumber evidence="1 6">2.7.1.158</ecNumber>
    </recommendedName>
</protein>
<dbReference type="GO" id="GO:0005524">
    <property type="term" value="F:ATP binding"/>
    <property type="evidence" value="ECO:0007669"/>
    <property type="project" value="UniProtKB-KW"/>
</dbReference>
<evidence type="ECO:0000256" key="6">
    <source>
        <dbReference type="RuleBase" id="RU364126"/>
    </source>
</evidence>
<evidence type="ECO:0000256" key="2">
    <source>
        <dbReference type="ARBA" id="ARBA00022679"/>
    </source>
</evidence>
<organism evidence="7 8">
    <name type="scientific">Ditylenchus dipsaci</name>
    <dbReference type="NCBI Taxonomy" id="166011"/>
    <lineage>
        <taxon>Eukaryota</taxon>
        <taxon>Metazoa</taxon>
        <taxon>Ecdysozoa</taxon>
        <taxon>Nematoda</taxon>
        <taxon>Chromadorea</taxon>
        <taxon>Rhabditida</taxon>
        <taxon>Tylenchina</taxon>
        <taxon>Tylenchomorpha</taxon>
        <taxon>Sphaerularioidea</taxon>
        <taxon>Anguinidae</taxon>
        <taxon>Anguininae</taxon>
        <taxon>Ditylenchus</taxon>
    </lineage>
</organism>
<comment type="function">
    <text evidence="6">Phosphorylates Ins(1,3,4,5,6)P5 at position 2 to form Ins(1,2,3,4,5,6)P6 (InsP6 or phytate).</text>
</comment>
<dbReference type="PANTHER" id="PTHR14456:SF2">
    <property type="entry name" value="INOSITOL-PENTAKISPHOSPHATE 2-KINASE"/>
    <property type="match status" value="1"/>
</dbReference>
<keyword evidence="5 6" id="KW-0067">ATP-binding</keyword>
<accession>A0A915E299</accession>
<keyword evidence="3 6" id="KW-0547">Nucleotide-binding</keyword>
<dbReference type="GO" id="GO:0035299">
    <property type="term" value="F:inositol-1,3,4,5,6-pentakisphosphate 2-kinase activity"/>
    <property type="evidence" value="ECO:0007669"/>
    <property type="project" value="UniProtKB-EC"/>
</dbReference>
<comment type="catalytic activity">
    <reaction evidence="6">
        <text>1D-myo-inositol 1,3,4,5,6-pentakisphosphate + ATP = 1D-myo-inositol hexakisphosphate + ADP + H(+)</text>
        <dbReference type="Rhea" id="RHEA:20313"/>
        <dbReference type="ChEBI" id="CHEBI:15378"/>
        <dbReference type="ChEBI" id="CHEBI:30616"/>
        <dbReference type="ChEBI" id="CHEBI:57733"/>
        <dbReference type="ChEBI" id="CHEBI:58130"/>
        <dbReference type="ChEBI" id="CHEBI:456216"/>
        <dbReference type="EC" id="2.7.1.158"/>
    </reaction>
</comment>
<proteinExistence type="predicted"/>
<evidence type="ECO:0000256" key="5">
    <source>
        <dbReference type="ARBA" id="ARBA00022840"/>
    </source>
</evidence>
<comment type="domain">
    <text evidence="6">The EXKPK motif is conserved in inositol-pentakisphosphate 2-kinases of both family 1 and 2.</text>
</comment>
<dbReference type="GO" id="GO:0032958">
    <property type="term" value="P:inositol phosphate biosynthetic process"/>
    <property type="evidence" value="ECO:0007669"/>
    <property type="project" value="TreeGrafter"/>
</dbReference>
<dbReference type="InterPro" id="IPR009286">
    <property type="entry name" value="Ins_P5_2-kin"/>
</dbReference>
<dbReference type="EC" id="2.7.1.158" evidence="1 6"/>
<dbReference type="Pfam" id="PF06090">
    <property type="entry name" value="Ins_P5_2-kin"/>
    <property type="match status" value="1"/>
</dbReference>